<dbReference type="PANTHER" id="PTHR10350:SF6">
    <property type="entry name" value="NUCLEAR PORE COMPLEX PROTEIN NUP155"/>
    <property type="match status" value="1"/>
</dbReference>
<dbReference type="GO" id="GO:0006606">
    <property type="term" value="P:protein import into nucleus"/>
    <property type="evidence" value="ECO:0007669"/>
    <property type="project" value="TreeGrafter"/>
</dbReference>
<dbReference type="GO" id="GO:0006405">
    <property type="term" value="P:RNA export from nucleus"/>
    <property type="evidence" value="ECO:0007669"/>
    <property type="project" value="TreeGrafter"/>
</dbReference>
<dbReference type="GO" id="GO:0017056">
    <property type="term" value="F:structural constituent of nuclear pore"/>
    <property type="evidence" value="ECO:0007669"/>
    <property type="project" value="InterPro"/>
</dbReference>
<protein>
    <recommendedName>
        <fullName evidence="4">Nucleoporin Nup133/Nup155-like C-terminal domain-containing protein</fullName>
    </recommendedName>
</protein>
<dbReference type="GO" id="GO:0036228">
    <property type="term" value="P:protein localization to nuclear inner membrane"/>
    <property type="evidence" value="ECO:0007669"/>
    <property type="project" value="TreeGrafter"/>
</dbReference>
<dbReference type="Gene3D" id="1.20.58.1780">
    <property type="match status" value="1"/>
</dbReference>
<dbReference type="InterPro" id="IPR007187">
    <property type="entry name" value="Nucleoporin_Nup133/Nup155_C"/>
</dbReference>
<sequence length="158" mass="17917">STKKSALNVTNSLSMNVSQFMPNLISTPASLGANRFQKTAQEQSRLNLSTQLGHQQPLELLEYSAKHNGLYLYASRILRPLWQLYCIQKVVKSDTKIEFYVSTVNNNDLNLILGNLQSLKQFLNKYTQMRSSRDLQQAMLFNKTLNTSTAAANKTQIE</sequence>
<dbReference type="PANTHER" id="PTHR10350">
    <property type="entry name" value="NUCLEAR PORE COMPLEX PROTEIN NUP155"/>
    <property type="match status" value="1"/>
</dbReference>
<dbReference type="Pfam" id="PF03177">
    <property type="entry name" value="Nucleoporin_C"/>
    <property type="match status" value="1"/>
</dbReference>
<dbReference type="EMBL" id="GECZ01008759">
    <property type="protein sequence ID" value="JAS61010.1"/>
    <property type="molecule type" value="Transcribed_RNA"/>
</dbReference>
<evidence type="ECO:0000313" key="5">
    <source>
        <dbReference type="EMBL" id="JAS61010.1"/>
    </source>
</evidence>
<gene>
    <name evidence="5" type="ORF">g.45751</name>
</gene>
<accession>A0A1B6GF19</accession>
<name>A0A1B6GF19_9HEMI</name>
<feature type="non-terminal residue" evidence="5">
    <location>
        <position position="158"/>
    </location>
</feature>
<dbReference type="GO" id="GO:0044611">
    <property type="term" value="C:nuclear pore inner ring"/>
    <property type="evidence" value="ECO:0007669"/>
    <property type="project" value="TreeGrafter"/>
</dbReference>
<comment type="subcellular location">
    <subcellularLocation>
        <location evidence="1">Nucleus</location>
    </subcellularLocation>
</comment>
<dbReference type="InterPro" id="IPR004870">
    <property type="entry name" value="Nucleoporin_Nup155"/>
</dbReference>
<keyword evidence="3" id="KW-0539">Nucleus</keyword>
<evidence type="ECO:0000256" key="1">
    <source>
        <dbReference type="ARBA" id="ARBA00004123"/>
    </source>
</evidence>
<evidence type="ECO:0000256" key="2">
    <source>
        <dbReference type="ARBA" id="ARBA00022448"/>
    </source>
</evidence>
<feature type="non-terminal residue" evidence="5">
    <location>
        <position position="1"/>
    </location>
</feature>
<organism evidence="5">
    <name type="scientific">Cuerna arida</name>
    <dbReference type="NCBI Taxonomy" id="1464854"/>
    <lineage>
        <taxon>Eukaryota</taxon>
        <taxon>Metazoa</taxon>
        <taxon>Ecdysozoa</taxon>
        <taxon>Arthropoda</taxon>
        <taxon>Hexapoda</taxon>
        <taxon>Insecta</taxon>
        <taxon>Pterygota</taxon>
        <taxon>Neoptera</taxon>
        <taxon>Paraneoptera</taxon>
        <taxon>Hemiptera</taxon>
        <taxon>Auchenorrhyncha</taxon>
        <taxon>Membracoidea</taxon>
        <taxon>Cicadellidae</taxon>
        <taxon>Cicadellinae</taxon>
        <taxon>Proconiini</taxon>
        <taxon>Cuerna</taxon>
    </lineage>
</organism>
<evidence type="ECO:0000259" key="4">
    <source>
        <dbReference type="Pfam" id="PF03177"/>
    </source>
</evidence>
<dbReference type="AlphaFoldDB" id="A0A1B6GF19"/>
<keyword evidence="2" id="KW-0813">Transport</keyword>
<reference evidence="5" key="1">
    <citation type="submission" date="2015-11" db="EMBL/GenBank/DDBJ databases">
        <title>De novo transcriptome assembly of four potential Pierce s Disease insect vectors from Arizona vineyards.</title>
        <authorList>
            <person name="Tassone E.E."/>
        </authorList>
    </citation>
    <scope>NUCLEOTIDE SEQUENCE</scope>
</reference>
<proteinExistence type="predicted"/>
<feature type="domain" description="Nucleoporin Nup133/Nup155-like C-terminal" evidence="4">
    <location>
        <begin position="64"/>
        <end position="129"/>
    </location>
</feature>
<evidence type="ECO:0000256" key="3">
    <source>
        <dbReference type="ARBA" id="ARBA00023242"/>
    </source>
</evidence>
<dbReference type="GO" id="GO:0000972">
    <property type="term" value="P:transcription-dependent tethering of RNA polymerase II gene DNA at nuclear periphery"/>
    <property type="evidence" value="ECO:0007669"/>
    <property type="project" value="TreeGrafter"/>
</dbReference>